<dbReference type="Pfam" id="PF00766">
    <property type="entry name" value="ETF_alpha"/>
    <property type="match status" value="1"/>
</dbReference>
<dbReference type="InterPro" id="IPR029035">
    <property type="entry name" value="DHS-like_NAD/FAD-binding_dom"/>
</dbReference>
<dbReference type="PANTHER" id="PTHR43153:SF1">
    <property type="entry name" value="ELECTRON TRANSFER FLAVOPROTEIN SUBUNIT ALPHA, MITOCHONDRIAL"/>
    <property type="match status" value="1"/>
</dbReference>
<feature type="domain" description="Electron transfer flavoprotein alpha subunit C-terminal" evidence="2">
    <location>
        <begin position="74"/>
        <end position="153"/>
    </location>
</feature>
<accession>A0ABR7T700</accession>
<dbReference type="Proteomes" id="UP000617402">
    <property type="component" value="Unassembled WGS sequence"/>
</dbReference>
<dbReference type="PANTHER" id="PTHR43153">
    <property type="entry name" value="ELECTRON TRANSFER FLAVOPROTEIN ALPHA"/>
    <property type="match status" value="1"/>
</dbReference>
<gene>
    <name evidence="3" type="ORF">H1S01_16045</name>
</gene>
<evidence type="ECO:0000313" key="4">
    <source>
        <dbReference type="Proteomes" id="UP000617402"/>
    </source>
</evidence>
<evidence type="ECO:0000256" key="1">
    <source>
        <dbReference type="SAM" id="MobiDB-lite"/>
    </source>
</evidence>
<feature type="region of interest" description="Disordered" evidence="1">
    <location>
        <begin position="1"/>
        <end position="20"/>
    </location>
</feature>
<proteinExistence type="predicted"/>
<dbReference type="EMBL" id="JACVHF010000022">
    <property type="protein sequence ID" value="MBC9785997.1"/>
    <property type="molecule type" value="Genomic_DNA"/>
</dbReference>
<dbReference type="InterPro" id="IPR014731">
    <property type="entry name" value="ETF_asu_C"/>
</dbReference>
<organism evidence="3 4">
    <name type="scientific">Heliobacterium chlorum</name>
    <dbReference type="NCBI Taxonomy" id="2698"/>
    <lineage>
        <taxon>Bacteria</taxon>
        <taxon>Bacillati</taxon>
        <taxon>Bacillota</taxon>
        <taxon>Clostridia</taxon>
        <taxon>Eubacteriales</taxon>
        <taxon>Heliobacteriaceae</taxon>
        <taxon>Heliobacterium</taxon>
    </lineage>
</organism>
<dbReference type="Gene3D" id="3.40.50.1220">
    <property type="entry name" value="TPP-binding domain"/>
    <property type="match status" value="1"/>
</dbReference>
<name>A0ABR7T700_HELCL</name>
<reference evidence="3 4" key="1">
    <citation type="submission" date="2020-07" db="EMBL/GenBank/DDBJ databases">
        <title>Draft whole-genome sequence of Heliobacterium chlorum DSM 3682, type strain.</title>
        <authorList>
            <person name="Kyndt J.A."/>
            <person name="Meyer T.E."/>
            <person name="Imhoff J.F."/>
        </authorList>
    </citation>
    <scope>NUCLEOTIDE SEQUENCE [LARGE SCALE GENOMIC DNA]</scope>
    <source>
        <strain evidence="3 4">DSM 3682</strain>
    </source>
</reference>
<evidence type="ECO:0000313" key="3">
    <source>
        <dbReference type="EMBL" id="MBC9785997.1"/>
    </source>
</evidence>
<dbReference type="SUPFAM" id="SSF52467">
    <property type="entry name" value="DHS-like NAD/FAD-binding domain"/>
    <property type="match status" value="1"/>
</dbReference>
<comment type="caution">
    <text evidence="3">The sequence shown here is derived from an EMBL/GenBank/DDBJ whole genome shotgun (WGS) entry which is preliminary data.</text>
</comment>
<evidence type="ECO:0000259" key="2">
    <source>
        <dbReference type="Pfam" id="PF00766"/>
    </source>
</evidence>
<protein>
    <submittedName>
        <fullName evidence="3">Electron transfer flavoprotein subunit alpha/FixB family protein</fullName>
    </submittedName>
</protein>
<keyword evidence="4" id="KW-1185">Reference proteome</keyword>
<sequence length="198" mass="21316">MGRKSGRISRQRDSYPSYPGTKAWPPYRPLAISSLGNSPLMAKVSYIGLAERGTAENYRILEDVIGHIAKGMPLEEAEIIVSGGRGIGGAEQFSLVFDLARVLGAHVGASRAAVDSGWIAYEHQVGQTGKTVHPKVYIACGISGSVQHQASMKDSEVIIAVNKDPLAPIFQIATYGIVGDVHEVLPRLTKAFRSEKEM</sequence>
<dbReference type="InterPro" id="IPR001308">
    <property type="entry name" value="ETF_a/FixB"/>
</dbReference>